<dbReference type="PANTHER" id="PTHR11461">
    <property type="entry name" value="SERINE PROTEASE INHIBITOR, SERPIN"/>
    <property type="match status" value="1"/>
</dbReference>
<reference evidence="6" key="1">
    <citation type="submission" date="2022-11" db="UniProtKB">
        <authorList>
            <consortium name="WormBaseParasite"/>
        </authorList>
    </citation>
    <scope>IDENTIFICATION</scope>
</reference>
<dbReference type="InterPro" id="IPR023796">
    <property type="entry name" value="Serpin_dom"/>
</dbReference>
<name>A0A915ALC0_PARUN</name>
<evidence type="ECO:0000313" key="5">
    <source>
        <dbReference type="Proteomes" id="UP000887569"/>
    </source>
</evidence>
<feature type="chain" id="PRO_5037816508" evidence="3">
    <location>
        <begin position="31"/>
        <end position="238"/>
    </location>
</feature>
<organism evidence="5 6">
    <name type="scientific">Parascaris univalens</name>
    <name type="common">Nematode worm</name>
    <dbReference type="NCBI Taxonomy" id="6257"/>
    <lineage>
        <taxon>Eukaryota</taxon>
        <taxon>Metazoa</taxon>
        <taxon>Ecdysozoa</taxon>
        <taxon>Nematoda</taxon>
        <taxon>Chromadorea</taxon>
        <taxon>Rhabditida</taxon>
        <taxon>Spirurina</taxon>
        <taxon>Ascaridomorpha</taxon>
        <taxon>Ascaridoidea</taxon>
        <taxon>Ascarididae</taxon>
        <taxon>Parascaris</taxon>
    </lineage>
</organism>
<dbReference type="GO" id="GO:0005615">
    <property type="term" value="C:extracellular space"/>
    <property type="evidence" value="ECO:0007669"/>
    <property type="project" value="InterPro"/>
</dbReference>
<dbReference type="Pfam" id="PF00079">
    <property type="entry name" value="Serpin"/>
    <property type="match status" value="1"/>
</dbReference>
<dbReference type="SUPFAM" id="SSF56574">
    <property type="entry name" value="Serpins"/>
    <property type="match status" value="1"/>
</dbReference>
<dbReference type="GO" id="GO:0004867">
    <property type="term" value="F:serine-type endopeptidase inhibitor activity"/>
    <property type="evidence" value="ECO:0007669"/>
    <property type="project" value="InterPro"/>
</dbReference>
<evidence type="ECO:0000259" key="4">
    <source>
        <dbReference type="SMART" id="SM00093"/>
    </source>
</evidence>
<feature type="domain" description="Serpin" evidence="4">
    <location>
        <begin position="46"/>
        <end position="238"/>
    </location>
</feature>
<comment type="similarity">
    <text evidence="1 2">Belongs to the serpin family.</text>
</comment>
<dbReference type="InterPro" id="IPR042178">
    <property type="entry name" value="Serpin_sf_1"/>
</dbReference>
<dbReference type="SMART" id="SM00093">
    <property type="entry name" value="SERPIN"/>
    <property type="match status" value="1"/>
</dbReference>
<sequence>MKTLLQMSYRITAVAAIVLLLQQTFPSTSAAGSCDNLNIQLADFGLRMMRQSDEKSSAIVSPSSSAIALAMLYVGAMTETKEEIRRVIVGGCDDNALVNYYSDIMQRMSQQSTTYTLSLANRIYTEKSLILQTKFVEMMKEKFNGEIHTMDVGKPKEAAKKINDWVRNKTNDKIDKLVDEDDPNLSDIFIVNAIYFNGSWQFPFDKSETFKEKFYPKKGQHKMVRQFFSALLNEHKHK</sequence>
<dbReference type="Proteomes" id="UP000887569">
    <property type="component" value="Unplaced"/>
</dbReference>
<dbReference type="Gene3D" id="3.30.497.10">
    <property type="entry name" value="Antithrombin, subunit I, domain 2"/>
    <property type="match status" value="1"/>
</dbReference>
<proteinExistence type="inferred from homology"/>
<keyword evidence="3" id="KW-0732">Signal</keyword>
<accession>A0A915ALC0</accession>
<keyword evidence="5" id="KW-1185">Reference proteome</keyword>
<feature type="signal peptide" evidence="3">
    <location>
        <begin position="1"/>
        <end position="30"/>
    </location>
</feature>
<evidence type="ECO:0000256" key="2">
    <source>
        <dbReference type="RuleBase" id="RU000411"/>
    </source>
</evidence>
<evidence type="ECO:0000256" key="3">
    <source>
        <dbReference type="SAM" id="SignalP"/>
    </source>
</evidence>
<dbReference type="PROSITE" id="PS51257">
    <property type="entry name" value="PROKAR_LIPOPROTEIN"/>
    <property type="match status" value="1"/>
</dbReference>
<evidence type="ECO:0000256" key="1">
    <source>
        <dbReference type="ARBA" id="ARBA00009500"/>
    </source>
</evidence>
<dbReference type="PANTHER" id="PTHR11461:SF211">
    <property type="entry name" value="GH10112P-RELATED"/>
    <property type="match status" value="1"/>
</dbReference>
<evidence type="ECO:0000313" key="6">
    <source>
        <dbReference type="WBParaSite" id="PgR010_g138_t02"/>
    </source>
</evidence>
<dbReference type="InterPro" id="IPR000215">
    <property type="entry name" value="Serpin_fam"/>
</dbReference>
<dbReference type="AlphaFoldDB" id="A0A915ALC0"/>
<protein>
    <submittedName>
        <fullName evidence="6">Serpin domain-containing protein</fullName>
    </submittedName>
</protein>
<dbReference type="WBParaSite" id="PgR010_g138_t02">
    <property type="protein sequence ID" value="PgR010_g138_t02"/>
    <property type="gene ID" value="PgR010_g138"/>
</dbReference>
<dbReference type="InterPro" id="IPR036186">
    <property type="entry name" value="Serpin_sf"/>
</dbReference>